<organism evidence="4 5">
    <name type="scientific">Elaphomyces granulatus</name>
    <dbReference type="NCBI Taxonomy" id="519963"/>
    <lineage>
        <taxon>Eukaryota</taxon>
        <taxon>Fungi</taxon>
        <taxon>Dikarya</taxon>
        <taxon>Ascomycota</taxon>
        <taxon>Pezizomycotina</taxon>
        <taxon>Eurotiomycetes</taxon>
        <taxon>Eurotiomycetidae</taxon>
        <taxon>Eurotiales</taxon>
        <taxon>Elaphomycetaceae</taxon>
        <taxon>Elaphomyces</taxon>
    </lineage>
</organism>
<evidence type="ECO:0000313" key="5">
    <source>
        <dbReference type="Proteomes" id="UP000243515"/>
    </source>
</evidence>
<feature type="compositionally biased region" description="Basic and acidic residues" evidence="1">
    <location>
        <begin position="289"/>
        <end position="302"/>
    </location>
</feature>
<gene>
    <name evidence="4" type="ORF">Egran_05281</name>
</gene>
<feature type="compositionally biased region" description="Basic and acidic residues" evidence="1">
    <location>
        <begin position="439"/>
        <end position="459"/>
    </location>
</feature>
<keyword evidence="5" id="KW-1185">Reference proteome</keyword>
<feature type="compositionally biased region" description="Polar residues" evidence="1">
    <location>
        <begin position="259"/>
        <end position="272"/>
    </location>
</feature>
<name>A0A232LS09_9EURO</name>
<feature type="compositionally biased region" description="Basic and acidic residues" evidence="1">
    <location>
        <begin position="389"/>
        <end position="403"/>
    </location>
</feature>
<proteinExistence type="predicted"/>
<dbReference type="OrthoDB" id="194358at2759"/>
<evidence type="ECO:0000256" key="1">
    <source>
        <dbReference type="SAM" id="MobiDB-lite"/>
    </source>
</evidence>
<dbReference type="Gene3D" id="1.25.40.20">
    <property type="entry name" value="Ankyrin repeat-containing domain"/>
    <property type="match status" value="1"/>
</dbReference>
<evidence type="ECO:0000259" key="3">
    <source>
        <dbReference type="Pfam" id="PF24521"/>
    </source>
</evidence>
<dbReference type="InterPro" id="IPR036770">
    <property type="entry name" value="Ankyrin_rpt-contain_sf"/>
</dbReference>
<feature type="domain" description="DUF7593" evidence="2">
    <location>
        <begin position="671"/>
        <end position="820"/>
    </location>
</feature>
<comment type="caution">
    <text evidence="4">The sequence shown here is derived from an EMBL/GenBank/DDBJ whole genome shotgun (WGS) entry which is preliminary data.</text>
</comment>
<feature type="compositionally biased region" description="Basic and acidic residues" evidence="1">
    <location>
        <begin position="502"/>
        <end position="537"/>
    </location>
</feature>
<feature type="compositionally biased region" description="Basic and acidic residues" evidence="1">
    <location>
        <begin position="221"/>
        <end position="251"/>
    </location>
</feature>
<feature type="compositionally biased region" description="Basic and acidic residues" evidence="1">
    <location>
        <begin position="617"/>
        <end position="653"/>
    </location>
</feature>
<dbReference type="InterPro" id="IPR056015">
    <property type="entry name" value="DUF7593"/>
</dbReference>
<feature type="region of interest" description="Disordered" evidence="1">
    <location>
        <begin position="1"/>
        <end position="69"/>
    </location>
</feature>
<dbReference type="Pfam" id="PF24513">
    <property type="entry name" value="DUF7593"/>
    <property type="match status" value="1"/>
</dbReference>
<dbReference type="EMBL" id="NPHW01005259">
    <property type="protein sequence ID" value="OXV06950.1"/>
    <property type="molecule type" value="Genomic_DNA"/>
</dbReference>
<feature type="compositionally biased region" description="Pro residues" evidence="1">
    <location>
        <begin position="47"/>
        <end position="60"/>
    </location>
</feature>
<feature type="compositionally biased region" description="Basic and acidic residues" evidence="1">
    <location>
        <begin position="469"/>
        <end position="487"/>
    </location>
</feature>
<evidence type="ECO:0000313" key="4">
    <source>
        <dbReference type="EMBL" id="OXV06950.1"/>
    </source>
</evidence>
<dbReference type="AlphaFoldDB" id="A0A232LS09"/>
<feature type="compositionally biased region" description="Basic and acidic residues" evidence="1">
    <location>
        <begin position="1"/>
        <end position="24"/>
    </location>
</feature>
<feature type="domain" description="KRIT1 ARM-repeats" evidence="3">
    <location>
        <begin position="66"/>
        <end position="213"/>
    </location>
</feature>
<dbReference type="Pfam" id="PF24521">
    <property type="entry name" value="Ank_KRIT1"/>
    <property type="match status" value="1"/>
</dbReference>
<feature type="non-terminal residue" evidence="4">
    <location>
        <position position="1"/>
    </location>
</feature>
<sequence>DYDEIRRVLAEARSHPPLKRRSEEQSVPAHSSKDPSSRGASAASPHDSPPPGPRSPPPPGTIIRRRTVRSEATRNDLLWTKATPENLREFAAKGDMAGVANILNVGQKADTESLIAAAKGGHDDVMQLLLGIGYADPDPLPLSGNHRDGYNTPMLATIGRGNLAVIRLLLDQPRFNPTRRFFKERTYYELSRERKGVQWEEEADLLKEAYDRFARARKMRKPETKSPRRSRDKERERERDREREREKEVKRPVGRGSVSPPSQRKTVRSPTSSRHHEPLPKDTAPSRGKVREESSAHQRERLTQTAPRARVSNRDDHHSEPSVAASDVDLGRFELPHRKPKVFPGRRQSDSGAAARGEDQVRRRRLIAGRPPHDRDQRRPSLLSSDSLSGREEMSRARADRGSWDTQMVKQHPVAAPSSLKRSRSSLTPNRSRSRDRKPRREPEDLKKKKRRVLSEDHAQNITTGSAKKGHEPAVERPRARPRDHSVPDPGRVKSHQAATGVEKEQPARTRKPAEEPRVDVIVKEERRKNDGPRLDDIPMTAVDSREIVDHVANKKSEAEAMAVAAAAAAAQAQAEAVAAAAAAEVRRLAEEEAKKAEEDRIAEEKRAAAAAAEQARIAKEEKEREAKEAAEEAARLAREKAEEEERKRREAERRRRIRLLREQEEQERRRRNALPNRLRVAANLVGSNDPRARSLAWLKKFMPVVTAKTKQIDPACEPDLTDERWVPNYLVAPLLATNDLQLTQYPSWEKRNATPTQRNNLWRVTRRILVQADDSDFFGSSMGQVMQKDCETRPKYFDMEHVFWVRLSDFLDLVPHIPHLNGLEIDLLNMHIDGEPVIDHPIPESPQVNGHAFGFHHEESSTVMNGLVNGFGHVRLSTYV</sequence>
<dbReference type="InterPro" id="IPR056485">
    <property type="entry name" value="ARM_KRIT1"/>
</dbReference>
<reference evidence="4 5" key="1">
    <citation type="journal article" date="2015" name="Environ. Microbiol.">
        <title>Metagenome sequence of Elaphomyces granulatus from sporocarp tissue reveals Ascomycota ectomycorrhizal fingerprints of genome expansion and a Proteobacteria-rich microbiome.</title>
        <authorList>
            <person name="Quandt C.A."/>
            <person name="Kohler A."/>
            <person name="Hesse C.N."/>
            <person name="Sharpton T.J."/>
            <person name="Martin F."/>
            <person name="Spatafora J.W."/>
        </authorList>
    </citation>
    <scope>NUCLEOTIDE SEQUENCE [LARGE SCALE GENOMIC DNA]</scope>
    <source>
        <strain evidence="4 5">OSC145934</strain>
    </source>
</reference>
<accession>A0A232LS09</accession>
<feature type="region of interest" description="Disordered" evidence="1">
    <location>
        <begin position="217"/>
        <end position="542"/>
    </location>
</feature>
<protein>
    <submittedName>
        <fullName evidence="4">Uncharacterized protein</fullName>
    </submittedName>
</protein>
<feature type="region of interest" description="Disordered" evidence="1">
    <location>
        <begin position="613"/>
        <end position="653"/>
    </location>
</feature>
<evidence type="ECO:0000259" key="2">
    <source>
        <dbReference type="Pfam" id="PF24513"/>
    </source>
</evidence>
<dbReference type="Proteomes" id="UP000243515">
    <property type="component" value="Unassembled WGS sequence"/>
</dbReference>